<accession>A0AAV2JSY0</accession>
<dbReference type="AlphaFoldDB" id="A0AAV2JSY0"/>
<keyword evidence="2" id="KW-1185">Reference proteome</keyword>
<reference evidence="1 2" key="1">
    <citation type="submission" date="2024-04" db="EMBL/GenBank/DDBJ databases">
        <authorList>
            <person name="Waldvogel A.-M."/>
            <person name="Schoenle A."/>
        </authorList>
    </citation>
    <scope>NUCLEOTIDE SEQUENCE [LARGE SCALE GENOMIC DNA]</scope>
</reference>
<name>A0AAV2JSY0_KNICA</name>
<proteinExistence type="predicted"/>
<gene>
    <name evidence="1" type="ORF">KC01_LOCUS11588</name>
</gene>
<protein>
    <submittedName>
        <fullName evidence="1">Uncharacterized protein</fullName>
    </submittedName>
</protein>
<sequence>MEKAHKVISYPNQEDLEDIGKGFGRLAGHKAFDKAMRMTIFHRHCPQEMKDKKQVAETGSQLKFLLH</sequence>
<evidence type="ECO:0000313" key="2">
    <source>
        <dbReference type="Proteomes" id="UP001497482"/>
    </source>
</evidence>
<dbReference type="EMBL" id="OZ035836">
    <property type="protein sequence ID" value="CAL1580786.1"/>
    <property type="molecule type" value="Genomic_DNA"/>
</dbReference>
<evidence type="ECO:0000313" key="1">
    <source>
        <dbReference type="EMBL" id="CAL1580786.1"/>
    </source>
</evidence>
<organism evidence="1 2">
    <name type="scientific">Knipowitschia caucasica</name>
    <name type="common">Caucasian dwarf goby</name>
    <name type="synonym">Pomatoschistus caucasicus</name>
    <dbReference type="NCBI Taxonomy" id="637954"/>
    <lineage>
        <taxon>Eukaryota</taxon>
        <taxon>Metazoa</taxon>
        <taxon>Chordata</taxon>
        <taxon>Craniata</taxon>
        <taxon>Vertebrata</taxon>
        <taxon>Euteleostomi</taxon>
        <taxon>Actinopterygii</taxon>
        <taxon>Neopterygii</taxon>
        <taxon>Teleostei</taxon>
        <taxon>Neoteleostei</taxon>
        <taxon>Acanthomorphata</taxon>
        <taxon>Gobiaria</taxon>
        <taxon>Gobiiformes</taxon>
        <taxon>Gobioidei</taxon>
        <taxon>Gobiidae</taxon>
        <taxon>Gobiinae</taxon>
        <taxon>Knipowitschia</taxon>
    </lineage>
</organism>
<dbReference type="Proteomes" id="UP001497482">
    <property type="component" value="Chromosome 14"/>
</dbReference>